<organism evidence="3">
    <name type="scientific">anaerobic digester metagenome</name>
    <dbReference type="NCBI Taxonomy" id="1263854"/>
    <lineage>
        <taxon>unclassified sequences</taxon>
        <taxon>metagenomes</taxon>
        <taxon>ecological metagenomes</taxon>
    </lineage>
</organism>
<feature type="region of interest" description="Disordered" evidence="2">
    <location>
        <begin position="1"/>
        <end position="106"/>
    </location>
</feature>
<gene>
    <name evidence="3" type="ORF">SCFA_180028</name>
</gene>
<protein>
    <submittedName>
        <fullName evidence="3">Uncharacterized protein</fullName>
    </submittedName>
</protein>
<feature type="compositionally biased region" description="Basic and acidic residues" evidence="2">
    <location>
        <begin position="46"/>
        <end position="56"/>
    </location>
</feature>
<dbReference type="EMBL" id="CAADRM010000079">
    <property type="protein sequence ID" value="VFU13340.1"/>
    <property type="molecule type" value="Genomic_DNA"/>
</dbReference>
<sequence length="352" mass="39593">MKDGFDKSVAEKMPKIQRKRPNRPWNVDPVLIKAQEESRALAAETKQTRREEKDPGEAQARQTRSEEREPKASLASQVREEAKGPETPQAGPVSGEGGVSKPARMGMAVQEEAAAAAGVAESVVRGADAPEADPAKSAVSAVSMDKELDALSLSDIRSSANSDLAKTVETIKDLNSDFTQIIFERKAIQQKLERSARTIEEVERENALLKEKISSFERDALDSSLIEREIDFLNEQLEDADLYIQNMMGLLEEKTKTAEQETSLRRDLESRLEKISREIHEKAKLDVKVSILERDLSISHTRLKDLESRLEEEYQKREPLEQEIVELKNALDRVYSSLAHIRLKAKREVYGS</sequence>
<feature type="compositionally biased region" description="Basic and acidic residues" evidence="2">
    <location>
        <begin position="1"/>
        <end position="14"/>
    </location>
</feature>
<keyword evidence="1" id="KW-0175">Coiled coil</keyword>
<reference evidence="3" key="1">
    <citation type="submission" date="2019-03" db="EMBL/GenBank/DDBJ databases">
        <authorList>
            <person name="Hao L."/>
        </authorList>
    </citation>
    <scope>NUCLEOTIDE SEQUENCE</scope>
</reference>
<name>A0A485LYA1_9ZZZZ</name>
<proteinExistence type="predicted"/>
<evidence type="ECO:0000256" key="2">
    <source>
        <dbReference type="SAM" id="MobiDB-lite"/>
    </source>
</evidence>
<feature type="coiled-coil region" evidence="1">
    <location>
        <begin position="185"/>
        <end position="219"/>
    </location>
</feature>
<feature type="coiled-coil region" evidence="1">
    <location>
        <begin position="251"/>
        <end position="330"/>
    </location>
</feature>
<evidence type="ECO:0000256" key="1">
    <source>
        <dbReference type="SAM" id="Coils"/>
    </source>
</evidence>
<dbReference type="SUPFAM" id="SSF57997">
    <property type="entry name" value="Tropomyosin"/>
    <property type="match status" value="1"/>
</dbReference>
<evidence type="ECO:0000313" key="3">
    <source>
        <dbReference type="EMBL" id="VFU13340.1"/>
    </source>
</evidence>
<dbReference type="AlphaFoldDB" id="A0A485LYA1"/>
<accession>A0A485LYA1</accession>